<reference evidence="2 3" key="1">
    <citation type="journal article" date="2013" name="Proc. Natl. Acad. Sci. U.S.A.">
        <title>The king cobra genome reveals dynamic gene evolution and adaptation in the snake venom system.</title>
        <authorList>
            <person name="Vonk F.J."/>
            <person name="Casewell N.R."/>
            <person name="Henkel C.V."/>
            <person name="Heimberg A.M."/>
            <person name="Jansen H.J."/>
            <person name="McCleary R.J."/>
            <person name="Kerkkamp H.M."/>
            <person name="Vos R.A."/>
            <person name="Guerreiro I."/>
            <person name="Calvete J.J."/>
            <person name="Wuster W."/>
            <person name="Woods A.E."/>
            <person name="Logan J.M."/>
            <person name="Harrison R.A."/>
            <person name="Castoe T.A."/>
            <person name="de Koning A.P."/>
            <person name="Pollock D.D."/>
            <person name="Yandell M."/>
            <person name="Calderon D."/>
            <person name="Renjifo C."/>
            <person name="Currier R.B."/>
            <person name="Salgado D."/>
            <person name="Pla D."/>
            <person name="Sanz L."/>
            <person name="Hyder A.S."/>
            <person name="Ribeiro J.M."/>
            <person name="Arntzen J.W."/>
            <person name="van den Thillart G.E."/>
            <person name="Boetzer M."/>
            <person name="Pirovano W."/>
            <person name="Dirks R.P."/>
            <person name="Spaink H.P."/>
            <person name="Duboule D."/>
            <person name="McGlinn E."/>
            <person name="Kini R.M."/>
            <person name="Richardson M.K."/>
        </authorList>
    </citation>
    <scope>NUCLEOTIDE SEQUENCE</scope>
    <source>
        <tissue evidence="2">Blood</tissue>
    </source>
</reference>
<gene>
    <name evidence="2" type="primary">TRAF7</name>
    <name evidence="2" type="ORF">L345_04715</name>
</gene>
<dbReference type="Proteomes" id="UP000018936">
    <property type="component" value="Unassembled WGS sequence"/>
</dbReference>
<name>V8P680_OPHHA</name>
<dbReference type="AlphaFoldDB" id="V8P680"/>
<dbReference type="EMBL" id="AZIM01000752">
    <property type="protein sequence ID" value="ETE69481.1"/>
    <property type="molecule type" value="Genomic_DNA"/>
</dbReference>
<keyword evidence="3" id="KW-1185">Reference proteome</keyword>
<feature type="chain" id="PRO_5004772461" evidence="1">
    <location>
        <begin position="23"/>
        <end position="278"/>
    </location>
</feature>
<evidence type="ECO:0000256" key="1">
    <source>
        <dbReference type="SAM" id="SignalP"/>
    </source>
</evidence>
<comment type="caution">
    <text evidence="2">The sequence shown here is derived from an EMBL/GenBank/DDBJ whole genome shotgun (WGS) entry which is preliminary data.</text>
</comment>
<evidence type="ECO:0000313" key="2">
    <source>
        <dbReference type="EMBL" id="ETE69481.1"/>
    </source>
</evidence>
<organism evidence="2 3">
    <name type="scientific">Ophiophagus hannah</name>
    <name type="common">King cobra</name>
    <name type="synonym">Naja hannah</name>
    <dbReference type="NCBI Taxonomy" id="8665"/>
    <lineage>
        <taxon>Eukaryota</taxon>
        <taxon>Metazoa</taxon>
        <taxon>Chordata</taxon>
        <taxon>Craniata</taxon>
        <taxon>Vertebrata</taxon>
        <taxon>Euteleostomi</taxon>
        <taxon>Lepidosauria</taxon>
        <taxon>Squamata</taxon>
        <taxon>Bifurcata</taxon>
        <taxon>Unidentata</taxon>
        <taxon>Episquamata</taxon>
        <taxon>Toxicofera</taxon>
        <taxon>Serpentes</taxon>
        <taxon>Colubroidea</taxon>
        <taxon>Elapidae</taxon>
        <taxon>Elapinae</taxon>
        <taxon>Ophiophagus</taxon>
    </lineage>
</organism>
<feature type="non-terminal residue" evidence="2">
    <location>
        <position position="1"/>
    </location>
</feature>
<accession>V8P680</accession>
<evidence type="ECO:0000313" key="3">
    <source>
        <dbReference type="Proteomes" id="UP000018936"/>
    </source>
</evidence>
<protein>
    <submittedName>
        <fullName evidence="2">E3 ubiquitin-protein ligase TRAF7</fullName>
    </submittedName>
</protein>
<proteinExistence type="predicted"/>
<feature type="signal peptide" evidence="1">
    <location>
        <begin position="1"/>
        <end position="22"/>
    </location>
</feature>
<sequence>MAARSPFLNLAFCGSFSTLTTALLIPGQPRVRADAVEVAVLLAAALLSQSQRACSQDKLGDWWAWKPQSRTPTELNRRKSPAIYAKQIGRSVCVCVCVCVRERERESGRSRGSLTTSRGRFLVKDHSRDPAFLARILVEHQEVPCWEGLPLFNLRNLVVTLFLCVLLGSCPPQPPITRRSDSAISVRSLHSESNMSLRSTFSLHEEEEEPVGIWGEMWLPDTAAGDSPVQGIPALQPERALRKETWVWSCSQIGLAFHSPCSAYGTLDCSSSYPLLLL</sequence>
<keyword evidence="1" id="KW-0732">Signal</keyword>